<evidence type="ECO:0008006" key="5">
    <source>
        <dbReference type="Google" id="ProtNLM"/>
    </source>
</evidence>
<gene>
    <name evidence="3" type="ORF">Bandiella_01657</name>
</gene>
<keyword evidence="3" id="KW-0614">Plasmid</keyword>
<keyword evidence="2" id="KW-0472">Membrane</keyword>
<sequence length="148" mass="16972">MNDQKIEKCIDELYALQKHSGERMVEITEQNKWIIEKHERSVRNSVDVIERCCKVLGISVLLACLVGVGTLWWVMHDYKRTLNSGLVVIYGNVEAIKKTNEEIKKLLEENQKSKIGVDSANKEREHVSQNDSNPINKGNKPNKLKAKE</sequence>
<reference evidence="3 4" key="1">
    <citation type="submission" date="2022-11" db="EMBL/GenBank/DDBJ databases">
        <title>Host association and intracellularity evolved multiple times independently in the Rickettsiales.</title>
        <authorList>
            <person name="Castelli M."/>
            <person name="Nardi T."/>
            <person name="Gammuto L."/>
            <person name="Bellinzona G."/>
            <person name="Sabaneyeva E."/>
            <person name="Potekhin A."/>
            <person name="Serra V."/>
            <person name="Petroni G."/>
            <person name="Sassera D."/>
        </authorList>
    </citation>
    <scope>NUCLEOTIDE SEQUENCE [LARGE SCALE GENOMIC DNA]</scope>
    <source>
        <strain evidence="3 4">NDG2</strain>
        <plasmid evidence="3 4">unnamed2</plasmid>
    </source>
</reference>
<keyword evidence="2" id="KW-1133">Transmembrane helix</keyword>
<keyword evidence="2" id="KW-0812">Transmembrane</keyword>
<feature type="region of interest" description="Disordered" evidence="1">
    <location>
        <begin position="114"/>
        <end position="148"/>
    </location>
</feature>
<dbReference type="Proteomes" id="UP001327219">
    <property type="component" value="Plasmid unnamed2"/>
</dbReference>
<accession>A0ABZ0UMX0</accession>
<geneLocation type="plasmid" evidence="3 4">
    <name>unnamed2</name>
</geneLocation>
<evidence type="ECO:0000256" key="2">
    <source>
        <dbReference type="SAM" id="Phobius"/>
    </source>
</evidence>
<name>A0ABZ0UMX0_9RICK</name>
<proteinExistence type="predicted"/>
<organism evidence="3 4">
    <name type="scientific">Candidatus Bandiella euplotis</name>
    <dbReference type="NCBI Taxonomy" id="1664265"/>
    <lineage>
        <taxon>Bacteria</taxon>
        <taxon>Pseudomonadati</taxon>
        <taxon>Pseudomonadota</taxon>
        <taxon>Alphaproteobacteria</taxon>
        <taxon>Rickettsiales</taxon>
        <taxon>Candidatus Midichloriaceae</taxon>
        <taxon>Candidatus Bandiella</taxon>
    </lineage>
</organism>
<protein>
    <recommendedName>
        <fullName evidence="5">MobB</fullName>
    </recommendedName>
</protein>
<feature type="transmembrane region" description="Helical" evidence="2">
    <location>
        <begin position="55"/>
        <end position="74"/>
    </location>
</feature>
<evidence type="ECO:0000313" key="3">
    <source>
        <dbReference type="EMBL" id="WPX97495.1"/>
    </source>
</evidence>
<evidence type="ECO:0000313" key="4">
    <source>
        <dbReference type="Proteomes" id="UP001327219"/>
    </source>
</evidence>
<keyword evidence="4" id="KW-1185">Reference proteome</keyword>
<evidence type="ECO:0000256" key="1">
    <source>
        <dbReference type="SAM" id="MobiDB-lite"/>
    </source>
</evidence>
<dbReference type="EMBL" id="CP110822">
    <property type="protein sequence ID" value="WPX97495.1"/>
    <property type="molecule type" value="Genomic_DNA"/>
</dbReference>